<organism evidence="2 3">
    <name type="scientific">Dentiscutata erythropus</name>
    <dbReference type="NCBI Taxonomy" id="1348616"/>
    <lineage>
        <taxon>Eukaryota</taxon>
        <taxon>Fungi</taxon>
        <taxon>Fungi incertae sedis</taxon>
        <taxon>Mucoromycota</taxon>
        <taxon>Glomeromycotina</taxon>
        <taxon>Glomeromycetes</taxon>
        <taxon>Diversisporales</taxon>
        <taxon>Gigasporaceae</taxon>
        <taxon>Dentiscutata</taxon>
    </lineage>
</organism>
<evidence type="ECO:0000256" key="1">
    <source>
        <dbReference type="SAM" id="Coils"/>
    </source>
</evidence>
<proteinExistence type="predicted"/>
<feature type="non-terminal residue" evidence="2">
    <location>
        <position position="1"/>
    </location>
</feature>
<accession>A0A9N9K4H2</accession>
<sequence length="48" mass="6087">KEIYIWDLEAKNEKLQKKIEEEREAKKFREQILRDCIKDKQKKYNILY</sequence>
<name>A0A9N9K4H2_9GLOM</name>
<feature type="coiled-coil region" evidence="1">
    <location>
        <begin position="5"/>
        <end position="32"/>
    </location>
</feature>
<dbReference type="EMBL" id="CAJVPY010041570">
    <property type="protein sequence ID" value="CAG8806708.1"/>
    <property type="molecule type" value="Genomic_DNA"/>
</dbReference>
<keyword evidence="1" id="KW-0175">Coiled coil</keyword>
<comment type="caution">
    <text evidence="2">The sequence shown here is derived from an EMBL/GenBank/DDBJ whole genome shotgun (WGS) entry which is preliminary data.</text>
</comment>
<gene>
    <name evidence="2" type="ORF">DERYTH_LOCUS24524</name>
</gene>
<dbReference type="AlphaFoldDB" id="A0A9N9K4H2"/>
<keyword evidence="3" id="KW-1185">Reference proteome</keyword>
<dbReference type="Proteomes" id="UP000789405">
    <property type="component" value="Unassembled WGS sequence"/>
</dbReference>
<reference evidence="2" key="1">
    <citation type="submission" date="2021-06" db="EMBL/GenBank/DDBJ databases">
        <authorList>
            <person name="Kallberg Y."/>
            <person name="Tangrot J."/>
            <person name="Rosling A."/>
        </authorList>
    </citation>
    <scope>NUCLEOTIDE SEQUENCE</scope>
    <source>
        <strain evidence="2">MA453B</strain>
    </source>
</reference>
<evidence type="ECO:0000313" key="2">
    <source>
        <dbReference type="EMBL" id="CAG8806708.1"/>
    </source>
</evidence>
<protein>
    <submittedName>
        <fullName evidence="2">27284_t:CDS:1</fullName>
    </submittedName>
</protein>
<evidence type="ECO:0000313" key="3">
    <source>
        <dbReference type="Proteomes" id="UP000789405"/>
    </source>
</evidence>